<reference evidence="2" key="1">
    <citation type="submission" date="2022-02" db="EMBL/GenBank/DDBJ databases">
        <authorList>
            <person name="Giguere J D."/>
        </authorList>
    </citation>
    <scope>NUCLEOTIDE SEQUENCE</scope>
    <source>
        <strain evidence="2">CCAP 1055/1</strain>
    </source>
</reference>
<evidence type="ECO:0000313" key="2">
    <source>
        <dbReference type="EMBL" id="CAG9282961.1"/>
    </source>
</evidence>
<organism evidence="2">
    <name type="scientific">Phaeodactylum tricornutum</name>
    <name type="common">Diatom</name>
    <dbReference type="NCBI Taxonomy" id="2850"/>
    <lineage>
        <taxon>Eukaryota</taxon>
        <taxon>Sar</taxon>
        <taxon>Stramenopiles</taxon>
        <taxon>Ochrophyta</taxon>
        <taxon>Bacillariophyta</taxon>
        <taxon>Bacillariophyceae</taxon>
        <taxon>Bacillariophycidae</taxon>
        <taxon>Naviculales</taxon>
        <taxon>Phaeodactylaceae</taxon>
        <taxon>Phaeodactylum</taxon>
    </lineage>
</organism>
<dbReference type="AlphaFoldDB" id="A0A8J9S4K6"/>
<accession>A0A8J9S4K6</accession>
<evidence type="ECO:0000256" key="1">
    <source>
        <dbReference type="SAM" id="MobiDB-lite"/>
    </source>
</evidence>
<feature type="compositionally biased region" description="Polar residues" evidence="1">
    <location>
        <begin position="352"/>
        <end position="366"/>
    </location>
</feature>
<proteinExistence type="predicted"/>
<name>A0A8J9S4K6_PHATR</name>
<dbReference type="Proteomes" id="UP000836788">
    <property type="component" value="Chromosome 18"/>
</dbReference>
<gene>
    <name evidence="2" type="ORF">PTTT1_LOCUS21270</name>
</gene>
<dbReference type="EMBL" id="OU594959">
    <property type="protein sequence ID" value="CAG9282961.1"/>
    <property type="molecule type" value="Genomic_DNA"/>
</dbReference>
<feature type="region of interest" description="Disordered" evidence="1">
    <location>
        <begin position="338"/>
        <end position="366"/>
    </location>
</feature>
<feature type="region of interest" description="Disordered" evidence="1">
    <location>
        <begin position="820"/>
        <end position="878"/>
    </location>
</feature>
<sequence length="910" mass="102980">MTDTDAKAVQRAVDGLAKGTEAILNRYGKQCLKRPTLTPISKSQRSSIQEILRHMSHCLTVLGQKQKSLQAAIDCTEQDVVPFILRRLSATASGPAPEHQRKQRVQLLQHIFQQLVRLRDGLILCVSGECRHEADIRKARTSQKNQRWASHLTQAGSTRDDGYTQLYHADCVYSGASWDEFMDSRNGLQKRLLEALRPFVPASKRETLWEDLMETRGQALEILLDETEIRMQSIQQRLSALDKSLASGIAARLPGASAHLTMADKMEKLEVSIGGSTFKFERRANNFQIQDIHGVLPSSYARKDWKDTMKLPSKADPVNLKAGTDSCAGYNSHKIKRVDKKRRRAIEESDNEGSIHQSTTHDYSIQRSSGLVVKVQQSRENAVEAADQNSTNVSLRDIKQSMGVNVENLAAARDTLEQEESNATRDAAIVDKATTDDIWAEEEQQVTLQTVNNCRQLRIVLRRMLKRRDVDDEDAIWDARECLRESLMLAGNRLLWPVPDGAANKLKRCQELEQARALFVEALSCVAKQEPLLTIIAERQRDFEVDTELYRRTLGLLRGKAQTNAGIALIEQSKCESDSDRKLCLRNAIKDLELAVESTNALVSSNAINYDCHSRELLLDILQGLNLRALALRWMASALWYQERQTEAARVFQQAGSMWQKWSERKMTFRIDEELTKAEFELYTECYSSWMTLADLACSDLEGIPIHPTRVTLIDKNDYLFGFVVKSFEEAIILSNDIHRTAHTGMGNTTKSGDLCEIKGKEELTIGLEEIRLWWTQRKALLQRPINPRVNETAADLPRSDLFSGGRNVRSGLPKGFFVVNDHSTGRSGKKGGTPRQQSQGRSAKENVAPLKVEKRQQKYRRWGDQLLPQTVNEKGESVPKYEYPAIAPAMPPEIREIWDQLQRECASDK</sequence>
<protein>
    <submittedName>
        <fullName evidence="2">Uncharacterized protein</fullName>
    </submittedName>
</protein>